<organism evidence="4 6">
    <name type="scientific">Bursaphelenchus xylophilus</name>
    <name type="common">Pinewood nematode worm</name>
    <name type="synonym">Aphelenchoides xylophilus</name>
    <dbReference type="NCBI Taxonomy" id="6326"/>
    <lineage>
        <taxon>Eukaryota</taxon>
        <taxon>Metazoa</taxon>
        <taxon>Ecdysozoa</taxon>
        <taxon>Nematoda</taxon>
        <taxon>Chromadorea</taxon>
        <taxon>Rhabditida</taxon>
        <taxon>Tylenchina</taxon>
        <taxon>Tylenchomorpha</taxon>
        <taxon>Aphelenchoidea</taxon>
        <taxon>Aphelenchoididae</taxon>
        <taxon>Bursaphelenchus</taxon>
    </lineage>
</organism>
<name>A0A1I7SFK7_BURXY</name>
<accession>A0A1I7SFK7</accession>
<dbReference type="SUPFAM" id="SSF47954">
    <property type="entry name" value="Cyclin-like"/>
    <property type="match status" value="2"/>
</dbReference>
<evidence type="ECO:0000313" key="3">
    <source>
        <dbReference type="EMBL" id="CAD5223132.1"/>
    </source>
</evidence>
<evidence type="ECO:0000313" key="5">
    <source>
        <dbReference type="Proteomes" id="UP000659654"/>
    </source>
</evidence>
<dbReference type="eggNOG" id="KOG0834">
    <property type="taxonomic scope" value="Eukaryota"/>
</dbReference>
<evidence type="ECO:0000313" key="4">
    <source>
        <dbReference type="Proteomes" id="UP000095284"/>
    </source>
</evidence>
<dbReference type="PANTHER" id="PTHR10026">
    <property type="entry name" value="CYCLIN"/>
    <property type="match status" value="1"/>
</dbReference>
<reference evidence="6" key="1">
    <citation type="submission" date="2016-11" db="UniProtKB">
        <authorList>
            <consortium name="WormBaseParasite"/>
        </authorList>
    </citation>
    <scope>IDENTIFICATION</scope>
</reference>
<dbReference type="Pfam" id="PF00134">
    <property type="entry name" value="Cyclin_N"/>
    <property type="match status" value="1"/>
</dbReference>
<feature type="domain" description="Cyclin N-terminal" evidence="2">
    <location>
        <begin position="60"/>
        <end position="175"/>
    </location>
</feature>
<dbReference type="EMBL" id="CAJFDI010000003">
    <property type="protein sequence ID" value="CAD5223132.1"/>
    <property type="molecule type" value="Genomic_DNA"/>
</dbReference>
<dbReference type="Pfam" id="PF21797">
    <property type="entry name" value="CycT2-like_C"/>
    <property type="match status" value="1"/>
</dbReference>
<evidence type="ECO:0000259" key="2">
    <source>
        <dbReference type="Pfam" id="PF00134"/>
    </source>
</evidence>
<dbReference type="SMR" id="A0A1I7SFK7"/>
<keyword evidence="1" id="KW-0195">Cyclin</keyword>
<dbReference type="GO" id="GO:0016538">
    <property type="term" value="F:cyclin-dependent protein serine/threonine kinase regulator activity"/>
    <property type="evidence" value="ECO:0007669"/>
    <property type="project" value="InterPro"/>
</dbReference>
<dbReference type="InterPro" id="IPR036915">
    <property type="entry name" value="Cyclin-like_sf"/>
</dbReference>
<proteinExistence type="predicted"/>
<dbReference type="AlphaFoldDB" id="A0A1I7SFK7"/>
<evidence type="ECO:0000313" key="6">
    <source>
        <dbReference type="WBParaSite" id="BXY_1181900.1"/>
    </source>
</evidence>
<dbReference type="Proteomes" id="UP000582659">
    <property type="component" value="Unassembled WGS sequence"/>
</dbReference>
<protein>
    <submittedName>
        <fullName evidence="3">(pine wood nematode) hypothetical protein</fullName>
    </submittedName>
    <submittedName>
        <fullName evidence="6">Cyclin N-terminal domain-containing protein</fullName>
    </submittedName>
</protein>
<reference evidence="3" key="2">
    <citation type="submission" date="2020-09" db="EMBL/GenBank/DDBJ databases">
        <authorList>
            <person name="Kikuchi T."/>
        </authorList>
    </citation>
    <scope>NUCLEOTIDE SEQUENCE</scope>
    <source>
        <strain evidence="3">Ka4C1</strain>
    </source>
</reference>
<gene>
    <name evidence="3" type="ORF">BXYJ_LOCUS7826</name>
</gene>
<dbReference type="GO" id="GO:0006357">
    <property type="term" value="P:regulation of transcription by RNA polymerase II"/>
    <property type="evidence" value="ECO:0007669"/>
    <property type="project" value="InterPro"/>
</dbReference>
<evidence type="ECO:0000256" key="1">
    <source>
        <dbReference type="ARBA" id="ARBA00023127"/>
    </source>
</evidence>
<keyword evidence="5" id="KW-1185">Reference proteome</keyword>
<dbReference type="Gene3D" id="1.10.472.10">
    <property type="entry name" value="Cyclin-like"/>
    <property type="match status" value="2"/>
</dbReference>
<dbReference type="InterPro" id="IPR006671">
    <property type="entry name" value="Cyclin_N"/>
</dbReference>
<dbReference type="InterPro" id="IPR043198">
    <property type="entry name" value="Cyclin/Ssn8"/>
</dbReference>
<dbReference type="Proteomes" id="UP000659654">
    <property type="component" value="Unassembled WGS sequence"/>
</dbReference>
<dbReference type="EMBL" id="CAJFCV020000003">
    <property type="protein sequence ID" value="CAG9111756.1"/>
    <property type="molecule type" value="Genomic_DNA"/>
</dbReference>
<dbReference type="Proteomes" id="UP000095284">
    <property type="component" value="Unplaced"/>
</dbReference>
<sequence>MEMLKFGPLVCNKSESTVGLITPQWFFSKDDLLRSPSIQGGISYEKEQHLLRQAAAFVRVLAERMNDIPNATKLTSLPISVAIIQTRRFFLINRLTEFDPRDVVTAAAFLASKSEECPRRLQDFVLCYYRLKVEIDCPKEDWDRNSRIDKKCYEQIAAYIVWIENLILQTIGFDLKVDVPHPFVLTMCKKFFPNEKAPAEIGYWLATDSLHMTDWSVRYKPETVACIVLFLMMLWKDVDIPNVEVDINGHRQRVPFFEARCELSYDDMLNILHEYTEIWKDNQANRLLAVEKFRDTEIRSRKFESPSSQSDREPGEI</sequence>
<dbReference type="OrthoDB" id="25002at2759"/>
<dbReference type="WBParaSite" id="BXY_1181900.1">
    <property type="protein sequence ID" value="BXY_1181900.1"/>
    <property type="gene ID" value="BXY_1181900"/>
</dbReference>